<proteinExistence type="predicted"/>
<protein>
    <recommendedName>
        <fullName evidence="2">Mutator-like transposase domain-containing protein</fullName>
    </recommendedName>
</protein>
<feature type="compositionally biased region" description="Basic and acidic residues" evidence="1">
    <location>
        <begin position="24"/>
        <end position="37"/>
    </location>
</feature>
<keyword evidence="4" id="KW-1185">Reference proteome</keyword>
<evidence type="ECO:0000313" key="4">
    <source>
        <dbReference type="Proteomes" id="UP000005408"/>
    </source>
</evidence>
<dbReference type="Pfam" id="PF20700">
    <property type="entry name" value="Mutator"/>
    <property type="match status" value="1"/>
</dbReference>
<evidence type="ECO:0000313" key="3">
    <source>
        <dbReference type="EnsemblMetazoa" id="G17614.1:cds"/>
    </source>
</evidence>
<dbReference type="EnsemblMetazoa" id="G17614.1">
    <property type="protein sequence ID" value="G17614.1:cds"/>
    <property type="gene ID" value="G17614"/>
</dbReference>
<accession>A0A8W8J795</accession>
<feature type="compositionally biased region" description="Basic and acidic residues" evidence="1">
    <location>
        <begin position="1"/>
        <end position="16"/>
    </location>
</feature>
<feature type="domain" description="Mutator-like transposase" evidence="2">
    <location>
        <begin position="137"/>
        <end position="305"/>
    </location>
</feature>
<organism evidence="3 4">
    <name type="scientific">Magallana gigas</name>
    <name type="common">Pacific oyster</name>
    <name type="synonym">Crassostrea gigas</name>
    <dbReference type="NCBI Taxonomy" id="29159"/>
    <lineage>
        <taxon>Eukaryota</taxon>
        <taxon>Metazoa</taxon>
        <taxon>Spiralia</taxon>
        <taxon>Lophotrochozoa</taxon>
        <taxon>Mollusca</taxon>
        <taxon>Bivalvia</taxon>
        <taxon>Autobranchia</taxon>
        <taxon>Pteriomorphia</taxon>
        <taxon>Ostreida</taxon>
        <taxon>Ostreoidea</taxon>
        <taxon>Ostreidae</taxon>
        <taxon>Magallana</taxon>
    </lineage>
</organism>
<reference evidence="3" key="1">
    <citation type="submission" date="2022-08" db="UniProtKB">
        <authorList>
            <consortium name="EnsemblMetazoa"/>
        </authorList>
    </citation>
    <scope>IDENTIFICATION</scope>
    <source>
        <strain evidence="3">05x7-T-G4-1.051#20</strain>
    </source>
</reference>
<evidence type="ECO:0000256" key="1">
    <source>
        <dbReference type="SAM" id="MobiDB-lite"/>
    </source>
</evidence>
<dbReference type="Proteomes" id="UP000005408">
    <property type="component" value="Unassembled WGS sequence"/>
</dbReference>
<dbReference type="AlphaFoldDB" id="A0A8W8J795"/>
<sequence>MDGESTKRIRDENREQHGRKKRRSDCGEKMKARNEKRKLQEKPLVTGCIRFYVKSEDDKVSVYNKMDKIKLCMAEKVSSVTNEQVLNAVFDFYLQLNGLVDDANDERNFNFQPYLPCDKKSTDEDMFLTTYSAMRNICSGIQHHNQTCTELLDVKKLQRFGHTAKVTFTCKDNHLVTADSSQHLPGGLFLANLRMIHSVYATGVRYSQYKRICDSANIGIVPESAFESHHNLYCSMTEDLAKESIKDAINEEVTAEVLKAEENDVPFYGINIMTDARHGWRRNAAQSDVVAIGQTHHRVVGLAVVTRQDDPVSQRHEIRGVENLYQHFDENDTSINIHGHDRNASVNKYLAVHQPQLVRRSDAKYNFAAFSYLDKLLP</sequence>
<name>A0A8W8J795_MAGGI</name>
<feature type="region of interest" description="Disordered" evidence="1">
    <location>
        <begin position="1"/>
        <end position="37"/>
    </location>
</feature>
<evidence type="ECO:0000259" key="2">
    <source>
        <dbReference type="Pfam" id="PF20700"/>
    </source>
</evidence>
<dbReference type="InterPro" id="IPR049012">
    <property type="entry name" value="Mutator_transp_dom"/>
</dbReference>